<accession>A0A7Z2YF72</accession>
<dbReference type="KEGG" id="vas:GT360_14890"/>
<reference evidence="3 4" key="1">
    <citation type="submission" date="2020-01" db="EMBL/GenBank/DDBJ databases">
        <title>Whole genome and functional gene identification of agarase of Vibrio HN897.</title>
        <authorList>
            <person name="Liu Y."/>
            <person name="Zhao Z."/>
        </authorList>
    </citation>
    <scope>NUCLEOTIDE SEQUENCE [LARGE SCALE GENOMIC DNA]</scope>
    <source>
        <strain evidence="3 4">HN897</strain>
    </source>
</reference>
<evidence type="ECO:0000313" key="4">
    <source>
        <dbReference type="Proteomes" id="UP000464262"/>
    </source>
</evidence>
<dbReference type="Pfam" id="PF04219">
    <property type="entry name" value="DUF413"/>
    <property type="match status" value="1"/>
</dbReference>
<keyword evidence="4" id="KW-1185">Reference proteome</keyword>
<dbReference type="Proteomes" id="UP000464262">
    <property type="component" value="Chromosome 2"/>
</dbReference>
<evidence type="ECO:0000256" key="2">
    <source>
        <dbReference type="ARBA" id="ARBA00093628"/>
    </source>
</evidence>
<name>A0A7Z2YF72_9VIBR</name>
<evidence type="ECO:0000256" key="1">
    <source>
        <dbReference type="ARBA" id="ARBA00093464"/>
    </source>
</evidence>
<comment type="similarity">
    <text evidence="1">Belongs to the MaoP family.</text>
</comment>
<dbReference type="EMBL" id="CP047476">
    <property type="protein sequence ID" value="QIA64849.1"/>
    <property type="molecule type" value="Genomic_DNA"/>
</dbReference>
<gene>
    <name evidence="3" type="ORF">GT360_14890</name>
</gene>
<dbReference type="RefSeq" id="WP_164649750.1">
    <property type="nucleotide sequence ID" value="NZ_CP047476.1"/>
</dbReference>
<dbReference type="AlphaFoldDB" id="A0A7Z2YF72"/>
<evidence type="ECO:0000313" key="3">
    <source>
        <dbReference type="EMBL" id="QIA64849.1"/>
    </source>
</evidence>
<dbReference type="InterPro" id="IPR007335">
    <property type="entry name" value="DUF413"/>
</dbReference>
<protein>
    <recommendedName>
        <fullName evidence="2">Macrodomain Ori protein</fullName>
    </recommendedName>
</protein>
<organism evidence="3 4">
    <name type="scientific">Vibrio astriarenae</name>
    <dbReference type="NCBI Taxonomy" id="1481923"/>
    <lineage>
        <taxon>Bacteria</taxon>
        <taxon>Pseudomonadati</taxon>
        <taxon>Pseudomonadota</taxon>
        <taxon>Gammaproteobacteria</taxon>
        <taxon>Vibrionales</taxon>
        <taxon>Vibrionaceae</taxon>
        <taxon>Vibrio</taxon>
    </lineage>
</organism>
<proteinExistence type="inferred from homology"/>
<sequence length="116" mass="13287">MSNQDVRQGKTRFYDNTHFSRGFSKSGDFTLVEDEILTFFGTTLLALERGDLTPENQAEVDFLNVVKGQKEPTTKLEKTWAKYVKLSRGKKRFHSLNSKPIISEDDYNAYALGDDE</sequence>